<feature type="transmembrane region" description="Helical" evidence="1">
    <location>
        <begin position="143"/>
        <end position="168"/>
    </location>
</feature>
<gene>
    <name evidence="2" type="ORF">HLA92_03075</name>
</gene>
<feature type="transmembrane region" description="Helical" evidence="1">
    <location>
        <begin position="180"/>
        <end position="201"/>
    </location>
</feature>
<dbReference type="Gene3D" id="1.10.1760.20">
    <property type="match status" value="1"/>
</dbReference>
<proteinExistence type="predicted"/>
<keyword evidence="1" id="KW-1133">Transmembrane helix</keyword>
<dbReference type="Proteomes" id="UP000502118">
    <property type="component" value="Chromosome"/>
</dbReference>
<evidence type="ECO:0000313" key="3">
    <source>
        <dbReference type="Proteomes" id="UP000502118"/>
    </source>
</evidence>
<keyword evidence="1" id="KW-0472">Membrane</keyword>
<feature type="transmembrane region" description="Helical" evidence="1">
    <location>
        <begin position="102"/>
        <end position="123"/>
    </location>
</feature>
<dbReference type="EMBL" id="CP053097">
    <property type="protein sequence ID" value="QJR44462.1"/>
    <property type="molecule type" value="Genomic_DNA"/>
</dbReference>
<accession>A0A6M4JHG1</accession>
<feature type="transmembrane region" description="Helical" evidence="1">
    <location>
        <begin position="35"/>
        <end position="57"/>
    </location>
</feature>
<dbReference type="GO" id="GO:0016020">
    <property type="term" value="C:membrane"/>
    <property type="evidence" value="ECO:0007669"/>
    <property type="project" value="InterPro"/>
</dbReference>
<dbReference type="KEGG" id="mmio:HLA92_03075"/>
<feature type="transmembrane region" description="Helical" evidence="1">
    <location>
        <begin position="69"/>
        <end position="90"/>
    </location>
</feature>
<evidence type="ECO:0000256" key="1">
    <source>
        <dbReference type="SAM" id="Phobius"/>
    </source>
</evidence>
<keyword evidence="3" id="KW-1185">Reference proteome</keyword>
<evidence type="ECO:0000313" key="2">
    <source>
        <dbReference type="EMBL" id="QJR44462.1"/>
    </source>
</evidence>
<feature type="transmembrane region" description="Helical" evidence="1">
    <location>
        <begin position="6"/>
        <end position="23"/>
    </location>
</feature>
<dbReference type="AlphaFoldDB" id="A0A6M4JHG1"/>
<name>A0A6M4JHG1_9MOLU</name>
<protein>
    <submittedName>
        <fullName evidence="2">ECF transporter S component</fullName>
    </submittedName>
</protein>
<feature type="transmembrane region" description="Helical" evidence="1">
    <location>
        <begin position="221"/>
        <end position="246"/>
    </location>
</feature>
<keyword evidence="1" id="KW-0812">Transmembrane</keyword>
<reference evidence="2 3" key="1">
    <citation type="submission" date="2020-05" db="EMBL/GenBank/DDBJ databases">
        <title>Novel Mycoplasma species detected in Mirounga angustirostris (northern elephant seal) from the USA.</title>
        <authorList>
            <person name="Volokhov D.V."/>
        </authorList>
    </citation>
    <scope>NUCLEOTIDE SEQUENCE [LARGE SCALE GENOMIC DNA]</scope>
    <source>
        <strain evidence="2 3">Mirounga ES2806-NAS</strain>
    </source>
</reference>
<organism evidence="2 3">
    <name type="scientific">Mycoplasma miroungirhinis</name>
    <dbReference type="NCBI Taxonomy" id="754516"/>
    <lineage>
        <taxon>Bacteria</taxon>
        <taxon>Bacillati</taxon>
        <taxon>Mycoplasmatota</taxon>
        <taxon>Mollicutes</taxon>
        <taxon>Mycoplasmataceae</taxon>
        <taxon>Mycoplasma</taxon>
    </lineage>
</organism>
<sequence>MTVYDIAIFGLLIALYMIFHSIQKFVLTGPKHISLTYALFVIYGMILGPIKSMILGILCDTTSQLIYGIQFWMPEYAIIPALISLTSALIFKLKKLESKWQWITGVFILLFITTIFILVISLYGHSIAQSETSKKKKIPFNIVLAISITSLSLIWIGVITSCLLHFLSKSIKIKTLTQKLFIILLNVIIIMVLYRWLWGPFAYINYHNRFRSGTWQYQEYYLVWMIPIVFKSLIEIPVYVFIIFNLQPVIKFLGNKYKYENLKRQF</sequence>